<accession>A0AAU9JFG0</accession>
<dbReference type="Proteomes" id="UP001162131">
    <property type="component" value="Unassembled WGS sequence"/>
</dbReference>
<keyword evidence="2" id="KW-1185">Reference proteome</keyword>
<dbReference type="AlphaFoldDB" id="A0AAU9JFG0"/>
<proteinExistence type="predicted"/>
<dbReference type="EMBL" id="CAJZBQ010000041">
    <property type="protein sequence ID" value="CAG9326786.1"/>
    <property type="molecule type" value="Genomic_DNA"/>
</dbReference>
<evidence type="ECO:0000313" key="1">
    <source>
        <dbReference type="EMBL" id="CAG9326786.1"/>
    </source>
</evidence>
<evidence type="ECO:0000313" key="2">
    <source>
        <dbReference type="Proteomes" id="UP001162131"/>
    </source>
</evidence>
<sequence length="134" mass="15570">MSFENSNIRQISTISKPMNFKQTLLSKYKKRLEKNLSFSSRDTIEELNPRESRIIPNHIKHPSQPINFIACNKENIPLKQKSLPRIKIPLGKIQNSFYSKLEILEQKLNLSNQHISIPQGFFSPAQSNRHSNLD</sequence>
<comment type="caution">
    <text evidence="1">The sequence shown here is derived from an EMBL/GenBank/DDBJ whole genome shotgun (WGS) entry which is preliminary data.</text>
</comment>
<organism evidence="1 2">
    <name type="scientific">Blepharisma stoltei</name>
    <dbReference type="NCBI Taxonomy" id="1481888"/>
    <lineage>
        <taxon>Eukaryota</taxon>
        <taxon>Sar</taxon>
        <taxon>Alveolata</taxon>
        <taxon>Ciliophora</taxon>
        <taxon>Postciliodesmatophora</taxon>
        <taxon>Heterotrichea</taxon>
        <taxon>Heterotrichida</taxon>
        <taxon>Blepharismidae</taxon>
        <taxon>Blepharisma</taxon>
    </lineage>
</organism>
<reference evidence="1" key="1">
    <citation type="submission" date="2021-09" db="EMBL/GenBank/DDBJ databases">
        <authorList>
            <consortium name="AG Swart"/>
            <person name="Singh M."/>
            <person name="Singh A."/>
            <person name="Seah K."/>
            <person name="Emmerich C."/>
        </authorList>
    </citation>
    <scope>NUCLEOTIDE SEQUENCE</scope>
    <source>
        <strain evidence="1">ATCC30299</strain>
    </source>
</reference>
<name>A0AAU9JFG0_9CILI</name>
<gene>
    <name evidence="1" type="ORF">BSTOLATCC_MIC42053</name>
</gene>
<protein>
    <submittedName>
        <fullName evidence="1">Uncharacterized protein</fullName>
    </submittedName>
</protein>